<dbReference type="EMBL" id="JANBVO010000021">
    <property type="protein sequence ID" value="KAJ9142759.1"/>
    <property type="molecule type" value="Genomic_DNA"/>
</dbReference>
<dbReference type="PANTHER" id="PTHR39142">
    <property type="entry name" value="MID1P"/>
    <property type="match status" value="1"/>
</dbReference>
<proteinExistence type="predicted"/>
<sequence length="640" mass="69869">MQLTPLQSRLAASVIASCLLIIIYFSLFSPHFALALELEHRSPIIFDDGVVLERSQDSLDGRGEEYEPDFAAFERSIMGRAPAGVVSLVNNQPVPLNLEPDTTQVFVFESTEIFGRAEDSARLELRGEHDGIENEIRDVEKRDIADIGDEEEEEAINGVSKRQSTKKVYISANTCLQPQRATQTDMDPPQLTLYVATSSKNQSPGPDADMGQQQFRVFTEGAVMYEMETSGDIYLSISAPSVATVFSGTYNFQVAVSVDAYYHSYDDSSDADLIWVDSDASSALLMTHNLTDSQDSTVDDEIMSKEPYVMFAQNAEDVSINGLQYSYCGLTNYAQIAAVNNGKFASMVTTGMTKRGAGNLPKQQFYFSGLNASSSYQGILANNTNSSTTESNVVGGGGHVFRATNFTTKSVGGNCAVVFNLTFCDQVAYAVPSNPSKNTTELSNFYDDYAKSMYGNFEKVLAQIPCNTSSTQRYSLVRDCDDCAAAYKAWLCSVTIPRCEDFSATDDWLQPRAITQPFPDGSSLAQDVLSDKRDMLAFTTSRNPLIDEVIKPGPYKEVLPCEDLCYTLVQSCPAAMGFSCPQPGMTAFNTSYGRRTKEDANGVITCNYPGSAHFFSSSVRASVPWVLLSAATGLLAVVLL</sequence>
<keyword evidence="2" id="KW-1185">Reference proteome</keyword>
<dbReference type="Pfam" id="PF12929">
    <property type="entry name" value="Mid1"/>
    <property type="match status" value="1"/>
</dbReference>
<name>A0AA38RMP2_9PEZI</name>
<evidence type="ECO:0000313" key="2">
    <source>
        <dbReference type="Proteomes" id="UP001174694"/>
    </source>
</evidence>
<dbReference type="GO" id="GO:0098703">
    <property type="term" value="P:calcium ion import across plasma membrane"/>
    <property type="evidence" value="ECO:0007669"/>
    <property type="project" value="InterPro"/>
</dbReference>
<dbReference type="AlphaFoldDB" id="A0AA38RMP2"/>
<dbReference type="PANTHER" id="PTHR39142:SF1">
    <property type="entry name" value="AEL197CP"/>
    <property type="match status" value="1"/>
</dbReference>
<accession>A0AA38RMP2</accession>
<dbReference type="InterPro" id="IPR024338">
    <property type="entry name" value="MID1/Yam8"/>
</dbReference>
<evidence type="ECO:0000313" key="1">
    <source>
        <dbReference type="EMBL" id="KAJ9142759.1"/>
    </source>
</evidence>
<gene>
    <name evidence="1" type="ORF">NKR23_g7109</name>
</gene>
<organism evidence="1 2">
    <name type="scientific">Pleurostoma richardsiae</name>
    <dbReference type="NCBI Taxonomy" id="41990"/>
    <lineage>
        <taxon>Eukaryota</taxon>
        <taxon>Fungi</taxon>
        <taxon>Dikarya</taxon>
        <taxon>Ascomycota</taxon>
        <taxon>Pezizomycotina</taxon>
        <taxon>Sordariomycetes</taxon>
        <taxon>Sordariomycetidae</taxon>
        <taxon>Calosphaeriales</taxon>
        <taxon>Pleurostomataceae</taxon>
        <taxon>Pleurostoma</taxon>
    </lineage>
</organism>
<reference evidence="1" key="1">
    <citation type="submission" date="2022-07" db="EMBL/GenBank/DDBJ databases">
        <title>Fungi with potential for degradation of polypropylene.</title>
        <authorList>
            <person name="Gostincar C."/>
        </authorList>
    </citation>
    <scope>NUCLEOTIDE SEQUENCE</scope>
    <source>
        <strain evidence="1">EXF-13308</strain>
    </source>
</reference>
<dbReference type="GO" id="GO:0005262">
    <property type="term" value="F:calcium channel activity"/>
    <property type="evidence" value="ECO:0007669"/>
    <property type="project" value="InterPro"/>
</dbReference>
<dbReference type="Proteomes" id="UP001174694">
    <property type="component" value="Unassembled WGS sequence"/>
</dbReference>
<protein>
    <submittedName>
        <fullName evidence="1">Calcium influx-promoting protein ehs1</fullName>
    </submittedName>
</protein>
<comment type="caution">
    <text evidence="1">The sequence shown here is derived from an EMBL/GenBank/DDBJ whole genome shotgun (WGS) entry which is preliminary data.</text>
</comment>